<gene>
    <name evidence="3" type="ORF">CJ673_07290</name>
</gene>
<proteinExistence type="predicted"/>
<evidence type="ECO:0008006" key="5">
    <source>
        <dbReference type="Google" id="ProtNLM"/>
    </source>
</evidence>
<dbReference type="EMBL" id="NXGE01000004">
    <property type="protein sequence ID" value="PRM94293.1"/>
    <property type="molecule type" value="Genomic_DNA"/>
</dbReference>
<protein>
    <recommendedName>
        <fullName evidence="5">Leucine-rich repeat domain-containing protein</fullName>
    </recommendedName>
</protein>
<dbReference type="Pfam" id="PF13855">
    <property type="entry name" value="LRR_8"/>
    <property type="match status" value="1"/>
</dbReference>
<dbReference type="PANTHER" id="PTHR48051:SF1">
    <property type="entry name" value="RAS SUPPRESSOR PROTEIN 1"/>
    <property type="match status" value="1"/>
</dbReference>
<sequence>MLTKIIKDTNTSDWYDKFCQWAEKYYFNDEFGNIKFIDKDSLENITELDICDKNINEIPPQIENLSNLLVVLADCNNIKELPLELFKLKSLSMLSLSNNNISEIPHEIEKVNIFYLDISNNPIKTLPEIIYKKKRISNLLLHNTNIQVIPENICQLKNLITLTFDDKHLSTVVKYLSYFPNINSINLTHGNYDETSPLVQNLGLKQDTQEWLNKEHKKSNGVIKIFQESRFTPEDDMEGMIEYALSVVNNEPEEALRIYYEAMELYEENNRKYPLPAEIIDLSIAIVLNIAKIDIQQAINLLEIIEVEEFRVETIDKILIMTNNEYYKVVLKDMKEELL</sequence>
<dbReference type="AlphaFoldDB" id="A0A2S9T626"/>
<keyword evidence="1" id="KW-0433">Leucine-rich repeat</keyword>
<comment type="caution">
    <text evidence="3">The sequence shown here is derived from an EMBL/GenBank/DDBJ whole genome shotgun (WGS) entry which is preliminary data.</text>
</comment>
<accession>A0A2S9T626</accession>
<dbReference type="GO" id="GO:0005737">
    <property type="term" value="C:cytoplasm"/>
    <property type="evidence" value="ECO:0007669"/>
    <property type="project" value="TreeGrafter"/>
</dbReference>
<evidence type="ECO:0000256" key="2">
    <source>
        <dbReference type="ARBA" id="ARBA00022737"/>
    </source>
</evidence>
<dbReference type="InterPro" id="IPR032675">
    <property type="entry name" value="LRR_dom_sf"/>
</dbReference>
<keyword evidence="2" id="KW-0677">Repeat</keyword>
<evidence type="ECO:0000313" key="4">
    <source>
        <dbReference type="Proteomes" id="UP000238281"/>
    </source>
</evidence>
<dbReference type="InterPro" id="IPR050216">
    <property type="entry name" value="LRR_domain-containing"/>
</dbReference>
<dbReference type="SUPFAM" id="SSF52058">
    <property type="entry name" value="L domain-like"/>
    <property type="match status" value="1"/>
</dbReference>
<organism evidence="3 4">
    <name type="scientific">Aliarcobacter cryaerophilus</name>
    <dbReference type="NCBI Taxonomy" id="28198"/>
    <lineage>
        <taxon>Bacteria</taxon>
        <taxon>Pseudomonadati</taxon>
        <taxon>Campylobacterota</taxon>
        <taxon>Epsilonproteobacteria</taxon>
        <taxon>Campylobacterales</taxon>
        <taxon>Arcobacteraceae</taxon>
        <taxon>Aliarcobacter</taxon>
    </lineage>
</organism>
<dbReference type="InterPro" id="IPR001611">
    <property type="entry name" value="Leu-rich_rpt"/>
</dbReference>
<dbReference type="PROSITE" id="PS51450">
    <property type="entry name" value="LRR"/>
    <property type="match status" value="2"/>
</dbReference>
<dbReference type="Proteomes" id="UP000238281">
    <property type="component" value="Unassembled WGS sequence"/>
</dbReference>
<name>A0A2S9T626_9BACT</name>
<evidence type="ECO:0000256" key="1">
    <source>
        <dbReference type="ARBA" id="ARBA00022614"/>
    </source>
</evidence>
<dbReference type="Gene3D" id="3.80.10.10">
    <property type="entry name" value="Ribonuclease Inhibitor"/>
    <property type="match status" value="1"/>
</dbReference>
<reference evidence="3 4" key="1">
    <citation type="submission" date="2017-09" db="EMBL/GenBank/DDBJ databases">
        <title>Reassesment of A. cryaerophilus.</title>
        <authorList>
            <person name="Perez-Cataluna A."/>
            <person name="Collado L."/>
            <person name="Salgado O."/>
            <person name="Lefinanco V."/>
            <person name="Figueras M.J."/>
        </authorList>
    </citation>
    <scope>NUCLEOTIDE SEQUENCE [LARGE SCALE GENOMIC DNA]</scope>
    <source>
        <strain evidence="3 4">LMG 10210</strain>
    </source>
</reference>
<dbReference type="PANTHER" id="PTHR48051">
    <property type="match status" value="1"/>
</dbReference>
<evidence type="ECO:0000313" key="3">
    <source>
        <dbReference type="EMBL" id="PRM94293.1"/>
    </source>
</evidence>